<evidence type="ECO:0000313" key="1">
    <source>
        <dbReference type="EMBL" id="KAI3868744.1"/>
    </source>
</evidence>
<name>A0AAD4S6H1_9MAGN</name>
<keyword evidence="2" id="KW-1185">Reference proteome</keyword>
<sequence>MGREEHIIEASQRYINTILLIATFLSKFVSRKRGLADSRYCILWLVELDMEWFYARVFASGFLSSLLLAGI</sequence>
<dbReference type="Proteomes" id="UP001202328">
    <property type="component" value="Unassembled WGS sequence"/>
</dbReference>
<evidence type="ECO:0000313" key="2">
    <source>
        <dbReference type="Proteomes" id="UP001202328"/>
    </source>
</evidence>
<gene>
    <name evidence="1" type="ORF">MKW98_008829</name>
</gene>
<comment type="caution">
    <text evidence="1">The sequence shown here is derived from an EMBL/GenBank/DDBJ whole genome shotgun (WGS) entry which is preliminary data.</text>
</comment>
<protein>
    <submittedName>
        <fullName evidence="1">Uncharacterized protein</fullName>
    </submittedName>
</protein>
<proteinExistence type="predicted"/>
<reference evidence="1" key="1">
    <citation type="submission" date="2022-04" db="EMBL/GenBank/DDBJ databases">
        <title>A functionally conserved STORR gene fusion in Papaver species that diverged 16.8 million years ago.</title>
        <authorList>
            <person name="Catania T."/>
        </authorList>
    </citation>
    <scope>NUCLEOTIDE SEQUENCE</scope>
    <source>
        <strain evidence="1">S-188037</strain>
    </source>
</reference>
<dbReference type="EMBL" id="JAJJMB010013400">
    <property type="protein sequence ID" value="KAI3868744.1"/>
    <property type="molecule type" value="Genomic_DNA"/>
</dbReference>
<dbReference type="AlphaFoldDB" id="A0AAD4S6H1"/>
<organism evidence="1 2">
    <name type="scientific">Papaver atlanticum</name>
    <dbReference type="NCBI Taxonomy" id="357466"/>
    <lineage>
        <taxon>Eukaryota</taxon>
        <taxon>Viridiplantae</taxon>
        <taxon>Streptophyta</taxon>
        <taxon>Embryophyta</taxon>
        <taxon>Tracheophyta</taxon>
        <taxon>Spermatophyta</taxon>
        <taxon>Magnoliopsida</taxon>
        <taxon>Ranunculales</taxon>
        <taxon>Papaveraceae</taxon>
        <taxon>Papaveroideae</taxon>
        <taxon>Papaver</taxon>
    </lineage>
</organism>
<accession>A0AAD4S6H1</accession>